<organism evidence="3 4">
    <name type="scientific">Burkholderia oklahomensis</name>
    <dbReference type="NCBI Taxonomy" id="342113"/>
    <lineage>
        <taxon>Bacteria</taxon>
        <taxon>Pseudomonadati</taxon>
        <taxon>Pseudomonadota</taxon>
        <taxon>Betaproteobacteria</taxon>
        <taxon>Burkholderiales</taxon>
        <taxon>Burkholderiaceae</taxon>
        <taxon>Burkholderia</taxon>
        <taxon>pseudomallei group</taxon>
    </lineage>
</organism>
<dbReference type="EMBL" id="CP008726">
    <property type="protein sequence ID" value="AIO67566.1"/>
    <property type="molecule type" value="Genomic_DNA"/>
</dbReference>
<dbReference type="RefSeq" id="WP_081464433.1">
    <property type="nucleotide sequence ID" value="NZ_CADEQG010000008.1"/>
</dbReference>
<dbReference type="AlphaFoldDB" id="A0AAI8B8M1"/>
<proteinExistence type="predicted"/>
<dbReference type="GO" id="GO:0030246">
    <property type="term" value="F:carbohydrate binding"/>
    <property type="evidence" value="ECO:0007669"/>
    <property type="project" value="InterPro"/>
</dbReference>
<dbReference type="InterPro" id="IPR012341">
    <property type="entry name" value="6hp_glycosidase-like_sf"/>
</dbReference>
<dbReference type="SUPFAM" id="SSF48208">
    <property type="entry name" value="Six-hairpin glycosidases"/>
    <property type="match status" value="1"/>
</dbReference>
<evidence type="ECO:0008006" key="5">
    <source>
        <dbReference type="Google" id="ProtNLM"/>
    </source>
</evidence>
<dbReference type="PANTHER" id="PTHR11051:SF8">
    <property type="entry name" value="PROTEIN-GLUCOSYLGALACTOSYLHYDROXYLYSINE GLUCOSIDASE"/>
    <property type="match status" value="1"/>
</dbReference>
<dbReference type="Gene3D" id="1.50.10.10">
    <property type="match status" value="1"/>
</dbReference>
<dbReference type="KEGG" id="bok:DM82_368"/>
<dbReference type="PROSITE" id="PS51257">
    <property type="entry name" value="PROKAR_LIPOPROTEIN"/>
    <property type="match status" value="1"/>
</dbReference>
<gene>
    <name evidence="3" type="ORF">DM82_368</name>
</gene>
<dbReference type="GO" id="GO:0016757">
    <property type="term" value="F:glycosyltransferase activity"/>
    <property type="evidence" value="ECO:0007669"/>
    <property type="project" value="UniProtKB-ARBA"/>
</dbReference>
<evidence type="ECO:0000259" key="1">
    <source>
        <dbReference type="Pfam" id="PF03632"/>
    </source>
</evidence>
<feature type="domain" description="Glycoside hydrolase family 65 central catalytic" evidence="1">
    <location>
        <begin position="392"/>
        <end position="574"/>
    </location>
</feature>
<name>A0AAI8B8M1_9BURK</name>
<dbReference type="GeneID" id="60552252"/>
<dbReference type="InterPro" id="IPR037018">
    <property type="entry name" value="GH65_N"/>
</dbReference>
<dbReference type="InterPro" id="IPR008928">
    <property type="entry name" value="6-hairpin_glycosidase_sf"/>
</dbReference>
<protein>
    <recommendedName>
        <fullName evidence="5">Kojibiose phosphorylase</fullName>
    </recommendedName>
</protein>
<dbReference type="InterPro" id="IPR005196">
    <property type="entry name" value="Glyco_hydro_65_N"/>
</dbReference>
<accession>A0AAI8B8M1</accession>
<dbReference type="GO" id="GO:0004555">
    <property type="term" value="F:alpha,alpha-trehalase activity"/>
    <property type="evidence" value="ECO:0007669"/>
    <property type="project" value="TreeGrafter"/>
</dbReference>
<dbReference type="Pfam" id="PF03636">
    <property type="entry name" value="Glyco_hydro_65N"/>
    <property type="match status" value="1"/>
</dbReference>
<evidence type="ECO:0000259" key="2">
    <source>
        <dbReference type="Pfam" id="PF03636"/>
    </source>
</evidence>
<keyword evidence="4" id="KW-1185">Reference proteome</keyword>
<dbReference type="InterPro" id="IPR005195">
    <property type="entry name" value="Glyco_hydro_65_M"/>
</dbReference>
<dbReference type="Gene3D" id="2.70.98.40">
    <property type="entry name" value="Glycoside hydrolase, family 65, N-terminal domain"/>
    <property type="match status" value="1"/>
</dbReference>
<evidence type="ECO:0000313" key="4">
    <source>
        <dbReference type="Proteomes" id="UP000029424"/>
    </source>
</evidence>
<evidence type="ECO:0000313" key="3">
    <source>
        <dbReference type="EMBL" id="AIO67566.1"/>
    </source>
</evidence>
<feature type="domain" description="Glycoside hydrolase family 65 N-terminal" evidence="2">
    <location>
        <begin position="67"/>
        <end position="309"/>
    </location>
</feature>
<sequence length="809" mass="87264">MHARIVDGRLVILGLLAALTISLAGCGGDDSVASVAPTPSAEVSSTTASTMAAPAAEQWSLTNTGYNETYANQPFVGNGYMGLRIPSAGNGYWVGTQVPDNNTGWPLGSESTPYPRYTSTLITGYYSNAAIVGLPNWSPLMVRDSGNAFDPQTIQASQLSDYTQTTDMQNGLVTTSVTWTSPSGNQAKLVWTMFAHRQYMHLGVVRLDITPLKWSGPMNVDAFVDLRGIRQATEMSSQRWQDPANNGAEASIVSNDTNIKATVAFRVVPPAGLASSTALNNSNQSGLSWSFSPTLNQTYTFVKYVGIASGVDYDLLNPPVAPDNTTQQINLLARNPAIAAQSGTYGSYDQILKAHEVTWQSIWQSDVIVDAQHSNLQAIIHSSEYMLYSNLREGAQHSIAPAGLTSDNYAGHIFWDAETWMYPYLLAAHPEMAKAIVDYRSNTLPNALLNVQLGAIDSTLGSFFPWEATNGLWSVDNQWGGMDEIHLQADIALSQFQYYEATGDQTWLRNQGWPVLSAIADYYTGRVTQNSDGSYSLKNVHAADEFANGTNDEAYSNGGALQAIDFATQAANILGYQPHPLWSTVSANLVQPLVDTDKNIHLEYAGFNPNASNKVKQADVVLLAYPMEYPMSSQMGINDLNYYSAITDPGGPAMTNSVQAVIAAQYGLPSLDNFFLDSYQPYLLGPFKNFNETSSLAPSGGQGNPAYTFLTGAGGFMQTFLNGLAGYRVRQNGIYLSPILPTGAIEGSALTQMYLKGMHWQGRTYDVNVQPGNTTVLITSGPAAPVLTPEGNFTANPGVPLVIKTRAPA</sequence>
<reference evidence="3 4" key="1">
    <citation type="submission" date="2014-06" db="EMBL/GenBank/DDBJ databases">
        <authorList>
            <person name="Bishop-Lilly K.A."/>
            <person name="Broomall S.M."/>
            <person name="Chain P.S."/>
            <person name="Chertkov O."/>
            <person name="Coyne S.R."/>
            <person name="Daligault H.E."/>
            <person name="Davenport K.W."/>
            <person name="Erkkila T."/>
            <person name="Frey K.G."/>
            <person name="Gibbons H.S."/>
            <person name="Gu W."/>
            <person name="Jaissle J."/>
            <person name="Johnson S.L."/>
            <person name="Koroleva G.I."/>
            <person name="Ladner J.T."/>
            <person name="Lo C.-C."/>
            <person name="Minogue T.D."/>
            <person name="Munk C."/>
            <person name="Palacios G.F."/>
            <person name="Redden C.L."/>
            <person name="Rosenzweig C.N."/>
            <person name="Scholz M.B."/>
            <person name="Teshima H."/>
            <person name="Xu Y."/>
        </authorList>
    </citation>
    <scope>NUCLEOTIDE SEQUENCE [LARGE SCALE GENOMIC DNA]</scope>
    <source>
        <strain evidence="3 4">EO147</strain>
    </source>
</reference>
<dbReference type="SUPFAM" id="SSF74650">
    <property type="entry name" value="Galactose mutarotase-like"/>
    <property type="match status" value="1"/>
</dbReference>
<dbReference type="Pfam" id="PF03632">
    <property type="entry name" value="Glyco_hydro_65m"/>
    <property type="match status" value="1"/>
</dbReference>
<dbReference type="PANTHER" id="PTHR11051">
    <property type="entry name" value="GLYCOSYL HYDROLASE-RELATED"/>
    <property type="match status" value="1"/>
</dbReference>
<dbReference type="GO" id="GO:0005993">
    <property type="term" value="P:trehalose catabolic process"/>
    <property type="evidence" value="ECO:0007669"/>
    <property type="project" value="TreeGrafter"/>
</dbReference>
<dbReference type="Proteomes" id="UP000029424">
    <property type="component" value="Chromosome 1"/>
</dbReference>
<dbReference type="InterPro" id="IPR011013">
    <property type="entry name" value="Gal_mutarotase_sf_dom"/>
</dbReference>